<name>A0A9E7CNB4_9CAUD</name>
<proteinExistence type="predicted"/>
<accession>A0A9E7CNB4</accession>
<organism evidence="1">
    <name type="scientific">Klebsiella phage KP12</name>
    <dbReference type="NCBI Taxonomy" id="2923374"/>
    <lineage>
        <taxon>Viruses</taxon>
        <taxon>Duplodnaviria</taxon>
        <taxon>Heunggongvirae</taxon>
        <taxon>Uroviricota</taxon>
        <taxon>Caudoviricetes</taxon>
        <taxon>Vequintavirinae</taxon>
    </lineage>
</organism>
<sequence>MSEKMALVYAFTASLVLVRSAVLSAESSLSYMITLFFMIKWIYH</sequence>
<dbReference type="EMBL" id="OM835951">
    <property type="protein sequence ID" value="UNI73628.1"/>
    <property type="molecule type" value="Genomic_DNA"/>
</dbReference>
<protein>
    <submittedName>
        <fullName evidence="1">Uncharacterized protein</fullName>
    </submittedName>
</protein>
<reference evidence="1" key="1">
    <citation type="submission" date="2022-02" db="EMBL/GenBank/DDBJ databases">
        <authorList>
            <person name="Kim D."/>
            <person name="Kim Y."/>
            <person name="Lee S.-M."/>
            <person name="Kim H."/>
            <person name="Nong L.K."/>
        </authorList>
    </citation>
    <scope>NUCLEOTIDE SEQUENCE</scope>
</reference>
<evidence type="ECO:0000313" key="1">
    <source>
        <dbReference type="EMBL" id="UNI73628.1"/>
    </source>
</evidence>
<gene>
    <name evidence="1" type="ORF">KP12_220</name>
</gene>